<gene>
    <name evidence="1" type="ORF">TIFTF001_022414</name>
</gene>
<evidence type="ECO:0000313" key="1">
    <source>
        <dbReference type="EMBL" id="GMN53272.1"/>
    </source>
</evidence>
<keyword evidence="2" id="KW-1185">Reference proteome</keyword>
<evidence type="ECO:0000313" key="2">
    <source>
        <dbReference type="Proteomes" id="UP001187192"/>
    </source>
</evidence>
<protein>
    <submittedName>
        <fullName evidence="1">Uncharacterized protein</fullName>
    </submittedName>
</protein>
<organism evidence="1 2">
    <name type="scientific">Ficus carica</name>
    <name type="common">Common fig</name>
    <dbReference type="NCBI Taxonomy" id="3494"/>
    <lineage>
        <taxon>Eukaryota</taxon>
        <taxon>Viridiplantae</taxon>
        <taxon>Streptophyta</taxon>
        <taxon>Embryophyta</taxon>
        <taxon>Tracheophyta</taxon>
        <taxon>Spermatophyta</taxon>
        <taxon>Magnoliopsida</taxon>
        <taxon>eudicotyledons</taxon>
        <taxon>Gunneridae</taxon>
        <taxon>Pentapetalae</taxon>
        <taxon>rosids</taxon>
        <taxon>fabids</taxon>
        <taxon>Rosales</taxon>
        <taxon>Moraceae</taxon>
        <taxon>Ficeae</taxon>
        <taxon>Ficus</taxon>
    </lineage>
</organism>
<dbReference type="AlphaFoldDB" id="A0AA88ALZ8"/>
<dbReference type="Proteomes" id="UP001187192">
    <property type="component" value="Unassembled WGS sequence"/>
</dbReference>
<reference evidence="1" key="1">
    <citation type="submission" date="2023-07" db="EMBL/GenBank/DDBJ databases">
        <title>draft genome sequence of fig (Ficus carica).</title>
        <authorList>
            <person name="Takahashi T."/>
            <person name="Nishimura K."/>
        </authorList>
    </citation>
    <scope>NUCLEOTIDE SEQUENCE</scope>
</reference>
<accession>A0AA88ALZ8</accession>
<dbReference type="EMBL" id="BTGU01000045">
    <property type="protein sequence ID" value="GMN53272.1"/>
    <property type="molecule type" value="Genomic_DNA"/>
</dbReference>
<name>A0AA88ALZ8_FICCA</name>
<sequence length="52" mass="5408">MNGEEEGGDEFGDGGEGLCSATAVGLEFVYWGVPRFLSSLSPSPEIGDREGV</sequence>
<comment type="caution">
    <text evidence="1">The sequence shown here is derived from an EMBL/GenBank/DDBJ whole genome shotgun (WGS) entry which is preliminary data.</text>
</comment>
<proteinExistence type="predicted"/>